<dbReference type="Pfam" id="PF17064">
    <property type="entry name" value="QVR"/>
    <property type="match status" value="1"/>
</dbReference>
<evidence type="ECO:0000256" key="9">
    <source>
        <dbReference type="SAM" id="SignalP"/>
    </source>
</evidence>
<evidence type="ECO:0008006" key="12">
    <source>
        <dbReference type="Google" id="ProtNLM"/>
    </source>
</evidence>
<protein>
    <recommendedName>
        <fullName evidence="12">Protein sleepless</fullName>
    </recommendedName>
</protein>
<sequence length="152" mass="16493">MERTTATTLALTASLVLLATLIQPGSALKCYECNSHNDSRCAQEEPPQLLGKDCSTHQNAAHKYTLCRKIVQTIEYEVNGLQPDTRVIRSCGWDDTTYKNACYQRSGFGGRQEVCSCTTDLCNSAFNTPPSTTAVVLSLAVTATIALLGRVN</sequence>
<evidence type="ECO:0000256" key="5">
    <source>
        <dbReference type="ARBA" id="ARBA00022989"/>
    </source>
</evidence>
<dbReference type="InterPro" id="IPR045860">
    <property type="entry name" value="Snake_toxin-like_sf"/>
</dbReference>
<evidence type="ECO:0000256" key="6">
    <source>
        <dbReference type="ARBA" id="ARBA00023136"/>
    </source>
</evidence>
<evidence type="ECO:0000256" key="1">
    <source>
        <dbReference type="ARBA" id="ARBA00004589"/>
    </source>
</evidence>
<dbReference type="EMBL" id="AP028911">
    <property type="protein sequence ID" value="BES91742.1"/>
    <property type="molecule type" value="Genomic_DNA"/>
</dbReference>
<keyword evidence="8" id="KW-0449">Lipoprotein</keyword>
<keyword evidence="4 9" id="KW-0732">Signal</keyword>
<evidence type="ECO:0000313" key="10">
    <source>
        <dbReference type="EMBL" id="BES91742.1"/>
    </source>
</evidence>
<gene>
    <name evidence="10" type="ORF">NTJ_04550</name>
</gene>
<evidence type="ECO:0000256" key="3">
    <source>
        <dbReference type="ARBA" id="ARBA00022692"/>
    </source>
</evidence>
<keyword evidence="3" id="KW-0812">Transmembrane</keyword>
<evidence type="ECO:0000256" key="7">
    <source>
        <dbReference type="ARBA" id="ARBA00023180"/>
    </source>
</evidence>
<organism evidence="10 11">
    <name type="scientific">Nesidiocoris tenuis</name>
    <dbReference type="NCBI Taxonomy" id="355587"/>
    <lineage>
        <taxon>Eukaryota</taxon>
        <taxon>Metazoa</taxon>
        <taxon>Ecdysozoa</taxon>
        <taxon>Arthropoda</taxon>
        <taxon>Hexapoda</taxon>
        <taxon>Insecta</taxon>
        <taxon>Pterygota</taxon>
        <taxon>Neoptera</taxon>
        <taxon>Paraneoptera</taxon>
        <taxon>Hemiptera</taxon>
        <taxon>Heteroptera</taxon>
        <taxon>Panheteroptera</taxon>
        <taxon>Cimicomorpha</taxon>
        <taxon>Miridae</taxon>
        <taxon>Dicyphina</taxon>
        <taxon>Nesidiocoris</taxon>
    </lineage>
</organism>
<dbReference type="InterPro" id="IPR050975">
    <property type="entry name" value="Sleep_regulator"/>
</dbReference>
<keyword evidence="7" id="KW-0325">Glycoprotein</keyword>
<evidence type="ECO:0000256" key="8">
    <source>
        <dbReference type="ARBA" id="ARBA00023288"/>
    </source>
</evidence>
<keyword evidence="2" id="KW-0336">GPI-anchor</keyword>
<proteinExistence type="predicted"/>
<feature type="chain" id="PRO_5047395568" description="Protein sleepless" evidence="9">
    <location>
        <begin position="28"/>
        <end position="152"/>
    </location>
</feature>
<accession>A0ABN7AKC6</accession>
<evidence type="ECO:0000256" key="2">
    <source>
        <dbReference type="ARBA" id="ARBA00022622"/>
    </source>
</evidence>
<dbReference type="InterPro" id="IPR031424">
    <property type="entry name" value="QVR-like"/>
</dbReference>
<keyword evidence="5" id="KW-1133">Transmembrane helix</keyword>
<comment type="subcellular location">
    <subcellularLocation>
        <location evidence="1">Membrane</location>
        <topology evidence="1">Lipid-anchor</topology>
        <topology evidence="1">GPI-anchor</topology>
    </subcellularLocation>
</comment>
<reference evidence="10 11" key="1">
    <citation type="submission" date="2023-09" db="EMBL/GenBank/DDBJ databases">
        <title>Nesidiocoris tenuis whole genome shotgun sequence.</title>
        <authorList>
            <person name="Shibata T."/>
            <person name="Shimoda M."/>
            <person name="Kobayashi T."/>
            <person name="Uehara T."/>
        </authorList>
    </citation>
    <scope>NUCLEOTIDE SEQUENCE [LARGE SCALE GENOMIC DNA]</scope>
    <source>
        <strain evidence="10 11">Japan</strain>
    </source>
</reference>
<evidence type="ECO:0000256" key="4">
    <source>
        <dbReference type="ARBA" id="ARBA00022729"/>
    </source>
</evidence>
<dbReference type="PANTHER" id="PTHR33562:SF14">
    <property type="entry name" value="PROTEIN QUIVER"/>
    <property type="match status" value="1"/>
</dbReference>
<dbReference type="PANTHER" id="PTHR33562">
    <property type="entry name" value="ATILLA, ISOFORM B-RELATED-RELATED"/>
    <property type="match status" value="1"/>
</dbReference>
<feature type="signal peptide" evidence="9">
    <location>
        <begin position="1"/>
        <end position="27"/>
    </location>
</feature>
<evidence type="ECO:0000313" key="11">
    <source>
        <dbReference type="Proteomes" id="UP001307889"/>
    </source>
</evidence>
<keyword evidence="11" id="KW-1185">Reference proteome</keyword>
<dbReference type="SUPFAM" id="SSF57302">
    <property type="entry name" value="Snake toxin-like"/>
    <property type="match status" value="1"/>
</dbReference>
<keyword evidence="6" id="KW-0472">Membrane</keyword>
<name>A0ABN7AKC6_9HEMI</name>
<dbReference type="Proteomes" id="UP001307889">
    <property type="component" value="Chromosome 3"/>
</dbReference>